<keyword evidence="4" id="KW-1185">Reference proteome</keyword>
<dbReference type="Gene3D" id="3.30.70.1820">
    <property type="entry name" value="L1 transposable element, RRM domain"/>
    <property type="match status" value="1"/>
</dbReference>
<feature type="coiled-coil region" evidence="1">
    <location>
        <begin position="99"/>
        <end position="147"/>
    </location>
</feature>
<evidence type="ECO:0000256" key="1">
    <source>
        <dbReference type="SAM" id="Coils"/>
    </source>
</evidence>
<dbReference type="PANTHER" id="PTHR11505">
    <property type="entry name" value="L1 TRANSPOSABLE ELEMENT-RELATED"/>
    <property type="match status" value="1"/>
</dbReference>
<dbReference type="AlphaFoldDB" id="A0AAD1W5C8"/>
<evidence type="ECO:0000313" key="3">
    <source>
        <dbReference type="EMBL" id="CAH2283990.1"/>
    </source>
</evidence>
<evidence type="ECO:0000313" key="2">
    <source>
        <dbReference type="EMBL" id="CAH2283986.1"/>
    </source>
</evidence>
<name>A0AAD1W5C8_PELCU</name>
<proteinExistence type="predicted"/>
<protein>
    <submittedName>
        <fullName evidence="3">Uncharacterized protein</fullName>
    </submittedName>
</protein>
<dbReference type="EMBL" id="OW240915">
    <property type="protein sequence ID" value="CAH2283990.1"/>
    <property type="molecule type" value="Genomic_DNA"/>
</dbReference>
<accession>A0AAD1W5C8</accession>
<evidence type="ECO:0000313" key="4">
    <source>
        <dbReference type="Proteomes" id="UP001295444"/>
    </source>
</evidence>
<gene>
    <name evidence="2" type="ORF">PECUL_23A000370</name>
    <name evidence="3" type="ORF">PECUL_23A035791</name>
</gene>
<reference evidence="3" key="1">
    <citation type="submission" date="2022-03" db="EMBL/GenBank/DDBJ databases">
        <authorList>
            <person name="Alioto T."/>
            <person name="Alioto T."/>
            <person name="Gomez Garrido J."/>
        </authorList>
    </citation>
    <scope>NUCLEOTIDE SEQUENCE</scope>
</reference>
<dbReference type="InterPro" id="IPR042566">
    <property type="entry name" value="L1_C"/>
</dbReference>
<dbReference type="InterPro" id="IPR004244">
    <property type="entry name" value="Transposase_22"/>
</dbReference>
<keyword evidence="1" id="KW-0175">Coiled coil</keyword>
<dbReference type="Proteomes" id="UP001295444">
    <property type="component" value="Chromosome 04"/>
</dbReference>
<organism evidence="3 4">
    <name type="scientific">Pelobates cultripes</name>
    <name type="common">Western spadefoot toad</name>
    <dbReference type="NCBI Taxonomy" id="61616"/>
    <lineage>
        <taxon>Eukaryota</taxon>
        <taxon>Metazoa</taxon>
        <taxon>Chordata</taxon>
        <taxon>Craniata</taxon>
        <taxon>Vertebrata</taxon>
        <taxon>Euteleostomi</taxon>
        <taxon>Amphibia</taxon>
        <taxon>Batrachia</taxon>
        <taxon>Anura</taxon>
        <taxon>Pelobatoidea</taxon>
        <taxon>Pelobatidae</taxon>
        <taxon>Pelobates</taxon>
    </lineage>
</organism>
<dbReference type="EMBL" id="OW240915">
    <property type="protein sequence ID" value="CAH2283986.1"/>
    <property type="molecule type" value="Genomic_DNA"/>
</dbReference>
<dbReference type="Gene3D" id="3.30.250.20">
    <property type="entry name" value="L1 transposable element, C-terminal domain"/>
    <property type="match status" value="1"/>
</dbReference>
<sequence>MAPKKERAQNMEKKKATIGSFYSPKAAGIELERQRKSLPLENAQLPAHQLSNISEDDLPHLSKTPQGLTQQLLTQLLDNLHKKIQTDIENNSKDIRLEIATLSEKLSNQANILQKVQEEYEQIKTSNIQLEKRLQDIEIKLTVLEDRSRRNNVRVRGIPESILQEDLYLYLNNFFSKILSRQTLGPETFERFHRLARSNGTDKSYPRDVMICFASFWTKNQIMQKIRNGILDTEEWRHLKVYQDLSYETRQARRTFAEETLILRNLEIRYKWLFPTAIMVFFKDKTYIFRDNLALKQKMISLKIIP</sequence>